<comment type="caution">
    <text evidence="1">The sequence shown here is derived from an EMBL/GenBank/DDBJ whole genome shotgun (WGS) entry which is preliminary data.</text>
</comment>
<organism evidence="1 2">
    <name type="scientific">Mycolicibacterium gadium</name>
    <name type="common">Mycobacterium gadium</name>
    <dbReference type="NCBI Taxonomy" id="1794"/>
    <lineage>
        <taxon>Bacteria</taxon>
        <taxon>Bacillati</taxon>
        <taxon>Actinomycetota</taxon>
        <taxon>Actinomycetes</taxon>
        <taxon>Mycobacteriales</taxon>
        <taxon>Mycobacteriaceae</taxon>
        <taxon>Mycolicibacterium</taxon>
    </lineage>
</organism>
<dbReference type="EMBL" id="JAKZMO010000041">
    <property type="protein sequence ID" value="MDG5486712.1"/>
    <property type="molecule type" value="Genomic_DNA"/>
</dbReference>
<dbReference type="InterPro" id="IPR038084">
    <property type="entry name" value="PduO/GlcC-like_sf"/>
</dbReference>
<dbReference type="SUPFAM" id="SSF143744">
    <property type="entry name" value="GlcG-like"/>
    <property type="match status" value="1"/>
</dbReference>
<reference evidence="1" key="1">
    <citation type="journal article" date="2023" name="Environ. Microbiol.">
        <title>The 2-methylpropene degradation pathway in Mycobacteriaceae family strains.</title>
        <authorList>
            <person name="Helbich S."/>
            <person name="Barrantes I."/>
            <person name="Dos Anjos Borges L.G."/>
            <person name="Pieper D.H."/>
            <person name="Vainshtein Y."/>
            <person name="Sohn K."/>
            <person name="Engesser K.H."/>
        </authorList>
    </citation>
    <scope>NUCLEOTIDE SEQUENCE</scope>
    <source>
        <strain evidence="1">IBE100</strain>
    </source>
</reference>
<proteinExistence type="predicted"/>
<dbReference type="InterPro" id="IPR005624">
    <property type="entry name" value="PduO/GlcC-like"/>
</dbReference>
<accession>A0ABT6GYZ5</accession>
<keyword evidence="2" id="KW-1185">Reference proteome</keyword>
<dbReference type="Pfam" id="PF03928">
    <property type="entry name" value="HbpS-like"/>
    <property type="match status" value="1"/>
</dbReference>
<evidence type="ECO:0000313" key="2">
    <source>
        <dbReference type="Proteomes" id="UP001154266"/>
    </source>
</evidence>
<gene>
    <name evidence="1" type="ORF">MNO81_28290</name>
</gene>
<dbReference type="Proteomes" id="UP001154266">
    <property type="component" value="Unassembled WGS sequence"/>
</dbReference>
<name>A0ABT6GYZ5_MYCGU</name>
<dbReference type="RefSeq" id="WP_278223818.1">
    <property type="nucleotide sequence ID" value="NZ_JAKZMO010000041.1"/>
</dbReference>
<evidence type="ECO:0000313" key="1">
    <source>
        <dbReference type="EMBL" id="MDG5486712.1"/>
    </source>
</evidence>
<dbReference type="Gene3D" id="3.30.450.150">
    <property type="entry name" value="Haem-degrading domain"/>
    <property type="match status" value="1"/>
</dbReference>
<sequence length="157" mass="16630">MNERQHPQAVSTTAELAVHRTITLKAGLRVAEAATEHANAIAVPACIAVSDRAGHLVTFCRMDGAPLMSMRIAQDKAYSVIAFKGMPTHEWWALLENEPTLLHGIVKTDRLMIFGGGLPIRVDDELVGAVGVSGGSSAQDTEIAEAGVRALSDEGSD</sequence>
<dbReference type="PANTHER" id="PTHR34309">
    <property type="entry name" value="SLR1406 PROTEIN"/>
    <property type="match status" value="1"/>
</dbReference>
<protein>
    <submittedName>
        <fullName evidence="1">Heme-binding protein</fullName>
    </submittedName>
</protein>
<dbReference type="PANTHER" id="PTHR34309:SF1">
    <property type="entry name" value="PROTEIN GLCG"/>
    <property type="match status" value="1"/>
</dbReference>
<dbReference type="InterPro" id="IPR052517">
    <property type="entry name" value="GlcG_carb_metab_protein"/>
</dbReference>